<organism evidence="2 3">
    <name type="scientific">Thalassiosira pseudonana</name>
    <name type="common">Marine diatom</name>
    <name type="synonym">Cyclotella nana</name>
    <dbReference type="NCBI Taxonomy" id="35128"/>
    <lineage>
        <taxon>Eukaryota</taxon>
        <taxon>Sar</taxon>
        <taxon>Stramenopiles</taxon>
        <taxon>Ochrophyta</taxon>
        <taxon>Bacillariophyta</taxon>
        <taxon>Coscinodiscophyceae</taxon>
        <taxon>Thalassiosirophycidae</taxon>
        <taxon>Thalassiosirales</taxon>
        <taxon>Thalassiosiraceae</taxon>
        <taxon>Thalassiosira</taxon>
    </lineage>
</organism>
<keyword evidence="1" id="KW-0812">Transmembrane</keyword>
<dbReference type="KEGG" id="tps:THAPS_6664"/>
<sequence>MRSTNNYNASGNNIRRSTNPYGIYSNAIDVEDTSSSTLHYYQSLLGPNLSALLFPAPKHIHDVTSPSHLQKRLQIYSSVVFGISLLFWCWAVHNTHHLRRRAAAAAAGSDGGGGMALDLGIVSFFGSGVASLLVLRAALGGRLLANYRRRRKEANGGLKDEEDVYFGGGRGSNARSGNAGGEGHSPPSVHLRAFLLLVR</sequence>
<dbReference type="GeneID" id="7446603"/>
<dbReference type="RefSeq" id="XP_002296026.1">
    <property type="nucleotide sequence ID" value="XM_002295990.1"/>
</dbReference>
<keyword evidence="1" id="KW-0472">Membrane</keyword>
<protein>
    <submittedName>
        <fullName evidence="2">Uncharacterized protein</fullName>
    </submittedName>
</protein>
<name>B5YP58_THAPS</name>
<dbReference type="PaxDb" id="35128-Thaps6664"/>
<evidence type="ECO:0000313" key="2">
    <source>
        <dbReference type="EMBL" id="ACI64743.1"/>
    </source>
</evidence>
<dbReference type="eggNOG" id="ENOG502QZGR">
    <property type="taxonomic scope" value="Eukaryota"/>
</dbReference>
<feature type="transmembrane region" description="Helical" evidence="1">
    <location>
        <begin position="121"/>
        <end position="145"/>
    </location>
</feature>
<feature type="transmembrane region" description="Helical" evidence="1">
    <location>
        <begin position="75"/>
        <end position="93"/>
    </location>
</feature>
<reference evidence="2 3" key="2">
    <citation type="journal article" date="2008" name="Nature">
        <title>The Phaeodactylum genome reveals the evolutionary history of diatom genomes.</title>
        <authorList>
            <person name="Bowler C."/>
            <person name="Allen A.E."/>
            <person name="Badger J.H."/>
            <person name="Grimwood J."/>
            <person name="Jabbari K."/>
            <person name="Kuo A."/>
            <person name="Maheswari U."/>
            <person name="Martens C."/>
            <person name="Maumus F."/>
            <person name="Otillar R.P."/>
            <person name="Rayko E."/>
            <person name="Salamov A."/>
            <person name="Vandepoele K."/>
            <person name="Beszteri B."/>
            <person name="Gruber A."/>
            <person name="Heijde M."/>
            <person name="Katinka M."/>
            <person name="Mock T."/>
            <person name="Valentin K."/>
            <person name="Verret F."/>
            <person name="Berges J.A."/>
            <person name="Brownlee C."/>
            <person name="Cadoret J.P."/>
            <person name="Chiovitti A."/>
            <person name="Choi C.J."/>
            <person name="Coesel S."/>
            <person name="De Martino A."/>
            <person name="Detter J.C."/>
            <person name="Durkin C."/>
            <person name="Falciatore A."/>
            <person name="Fournet J."/>
            <person name="Haruta M."/>
            <person name="Huysman M.J."/>
            <person name="Jenkins B.D."/>
            <person name="Jiroutova K."/>
            <person name="Jorgensen R.E."/>
            <person name="Joubert Y."/>
            <person name="Kaplan A."/>
            <person name="Kroger N."/>
            <person name="Kroth P.G."/>
            <person name="La Roche J."/>
            <person name="Lindquist E."/>
            <person name="Lommer M."/>
            <person name="Martin-Jezequel V."/>
            <person name="Lopez P.J."/>
            <person name="Lucas S."/>
            <person name="Mangogna M."/>
            <person name="McGinnis K."/>
            <person name="Medlin L.K."/>
            <person name="Montsant A."/>
            <person name="Oudot-Le Secq M.P."/>
            <person name="Napoli C."/>
            <person name="Obornik M."/>
            <person name="Parker M.S."/>
            <person name="Petit J.L."/>
            <person name="Porcel B.M."/>
            <person name="Poulsen N."/>
            <person name="Robison M."/>
            <person name="Rychlewski L."/>
            <person name="Rynearson T.A."/>
            <person name="Schmutz J."/>
            <person name="Shapiro H."/>
            <person name="Siaut M."/>
            <person name="Stanley M."/>
            <person name="Sussman M.R."/>
            <person name="Taylor A.R."/>
            <person name="Vardi A."/>
            <person name="von Dassow P."/>
            <person name="Vyverman W."/>
            <person name="Willis A."/>
            <person name="Wyrwicz L.S."/>
            <person name="Rokhsar D.S."/>
            <person name="Weissenbach J."/>
            <person name="Armbrust E.V."/>
            <person name="Green B.R."/>
            <person name="Van de Peer Y."/>
            <person name="Grigoriev I.V."/>
        </authorList>
    </citation>
    <scope>NUCLEOTIDE SEQUENCE [LARGE SCALE GENOMIC DNA]</scope>
    <source>
        <strain evidence="2 3">CCMP1335</strain>
    </source>
</reference>
<accession>B5YP58</accession>
<dbReference type="EMBL" id="CP001160">
    <property type="protein sequence ID" value="ACI64743.1"/>
    <property type="molecule type" value="Genomic_DNA"/>
</dbReference>
<dbReference type="HOGENOM" id="CLU_1374715_0_0_1"/>
<evidence type="ECO:0000313" key="3">
    <source>
        <dbReference type="Proteomes" id="UP000001449"/>
    </source>
</evidence>
<keyword evidence="1" id="KW-1133">Transmembrane helix</keyword>
<dbReference type="AlphaFoldDB" id="B5YP58"/>
<reference evidence="2 3" key="1">
    <citation type="journal article" date="2004" name="Science">
        <title>The genome of the diatom Thalassiosira pseudonana: ecology, evolution, and metabolism.</title>
        <authorList>
            <person name="Armbrust E.V."/>
            <person name="Berges J.A."/>
            <person name="Bowler C."/>
            <person name="Green B.R."/>
            <person name="Martinez D."/>
            <person name="Putnam N.H."/>
            <person name="Zhou S."/>
            <person name="Allen A.E."/>
            <person name="Apt K.E."/>
            <person name="Bechner M."/>
            <person name="Brzezinski M.A."/>
            <person name="Chaal B.K."/>
            <person name="Chiovitti A."/>
            <person name="Davis A.K."/>
            <person name="Demarest M.S."/>
            <person name="Detter J.C."/>
            <person name="Glavina T."/>
            <person name="Goodstein D."/>
            <person name="Hadi M.Z."/>
            <person name="Hellsten U."/>
            <person name="Hildebrand M."/>
            <person name="Jenkins B.D."/>
            <person name="Jurka J."/>
            <person name="Kapitonov V.V."/>
            <person name="Kroger N."/>
            <person name="Lau W.W."/>
            <person name="Lane T.W."/>
            <person name="Larimer F.W."/>
            <person name="Lippmeier J.C."/>
            <person name="Lucas S."/>
            <person name="Medina M."/>
            <person name="Montsant A."/>
            <person name="Obornik M."/>
            <person name="Parker M.S."/>
            <person name="Palenik B."/>
            <person name="Pazour G.J."/>
            <person name="Richardson P.M."/>
            <person name="Rynearson T.A."/>
            <person name="Saito M.A."/>
            <person name="Schwartz D.C."/>
            <person name="Thamatrakoln K."/>
            <person name="Valentin K."/>
            <person name="Vardi A."/>
            <person name="Wilkerson F.P."/>
            <person name="Rokhsar D.S."/>
        </authorList>
    </citation>
    <scope>NUCLEOTIDE SEQUENCE [LARGE SCALE GENOMIC DNA]</scope>
    <source>
        <strain evidence="2 3">CCMP1335</strain>
    </source>
</reference>
<evidence type="ECO:0000256" key="1">
    <source>
        <dbReference type="SAM" id="Phobius"/>
    </source>
</evidence>
<gene>
    <name evidence="2" type="ORF">THAPS_6664</name>
</gene>
<proteinExistence type="predicted"/>
<dbReference type="InParanoid" id="B5YP58"/>
<keyword evidence="3" id="KW-1185">Reference proteome</keyword>
<dbReference type="Proteomes" id="UP000001449">
    <property type="component" value="Chromosome 7"/>
</dbReference>